<dbReference type="EMBL" id="KZ308293">
    <property type="protein sequence ID" value="KAG8226676.1"/>
    <property type="molecule type" value="Genomic_DNA"/>
</dbReference>
<sequence>MNSRTKPDPPLHLYYYYTIKYQKESNEHSKIECHQYQATMCNQVLLQTWAQRKRNFCKTSAGLQRPQKKESIEDESHSKRPKVSAKIVPEDLSQNQKDMRRERDAWKQQGGPRNRTPLHLRCRGDDDLLCTAVPIIIPPLTDPVEETPESLEPDESLLAPFPSPGLPALPDERLTMCTLFEAPR</sequence>
<feature type="region of interest" description="Disordered" evidence="1">
    <location>
        <begin position="59"/>
        <end position="119"/>
    </location>
</feature>
<feature type="compositionally biased region" description="Acidic residues" evidence="1">
    <location>
        <begin position="143"/>
        <end position="155"/>
    </location>
</feature>
<protein>
    <submittedName>
        <fullName evidence="2">Uncharacterized protein</fullName>
    </submittedName>
</protein>
<comment type="caution">
    <text evidence="2">The sequence shown here is derived from an EMBL/GenBank/DDBJ whole genome shotgun (WGS) entry which is preliminary data.</text>
</comment>
<evidence type="ECO:0000313" key="3">
    <source>
        <dbReference type="Proteomes" id="UP000792457"/>
    </source>
</evidence>
<feature type="compositionally biased region" description="Basic and acidic residues" evidence="1">
    <location>
        <begin position="67"/>
        <end position="78"/>
    </location>
</feature>
<name>A0A8K0K2L5_LADFU</name>
<evidence type="ECO:0000313" key="2">
    <source>
        <dbReference type="EMBL" id="KAG8226676.1"/>
    </source>
</evidence>
<evidence type="ECO:0000256" key="1">
    <source>
        <dbReference type="SAM" id="MobiDB-lite"/>
    </source>
</evidence>
<feature type="region of interest" description="Disordered" evidence="1">
    <location>
        <begin position="140"/>
        <end position="169"/>
    </location>
</feature>
<reference evidence="2" key="2">
    <citation type="submission" date="2017-10" db="EMBL/GenBank/DDBJ databases">
        <title>Ladona fulva Genome sequencing and assembly.</title>
        <authorList>
            <person name="Murali S."/>
            <person name="Richards S."/>
            <person name="Bandaranaike D."/>
            <person name="Bellair M."/>
            <person name="Blankenburg K."/>
            <person name="Chao H."/>
            <person name="Dinh H."/>
            <person name="Doddapaneni H."/>
            <person name="Dugan-Rocha S."/>
            <person name="Elkadiri S."/>
            <person name="Gnanaolivu R."/>
            <person name="Hernandez B."/>
            <person name="Skinner E."/>
            <person name="Javaid M."/>
            <person name="Lee S."/>
            <person name="Li M."/>
            <person name="Ming W."/>
            <person name="Munidasa M."/>
            <person name="Muniz J."/>
            <person name="Nguyen L."/>
            <person name="Hughes D."/>
            <person name="Osuji N."/>
            <person name="Pu L.-L."/>
            <person name="Puazo M."/>
            <person name="Qu C."/>
            <person name="Quiroz J."/>
            <person name="Raj R."/>
            <person name="Weissenberger G."/>
            <person name="Xin Y."/>
            <person name="Zou X."/>
            <person name="Han Y."/>
            <person name="Worley K."/>
            <person name="Muzny D."/>
            <person name="Gibbs R."/>
        </authorList>
    </citation>
    <scope>NUCLEOTIDE SEQUENCE</scope>
    <source>
        <strain evidence="2">Sampled in the wild</strain>
    </source>
</reference>
<keyword evidence="3" id="KW-1185">Reference proteome</keyword>
<organism evidence="2 3">
    <name type="scientific">Ladona fulva</name>
    <name type="common">Scarce chaser dragonfly</name>
    <name type="synonym">Libellula fulva</name>
    <dbReference type="NCBI Taxonomy" id="123851"/>
    <lineage>
        <taxon>Eukaryota</taxon>
        <taxon>Metazoa</taxon>
        <taxon>Ecdysozoa</taxon>
        <taxon>Arthropoda</taxon>
        <taxon>Hexapoda</taxon>
        <taxon>Insecta</taxon>
        <taxon>Pterygota</taxon>
        <taxon>Palaeoptera</taxon>
        <taxon>Odonata</taxon>
        <taxon>Epiprocta</taxon>
        <taxon>Anisoptera</taxon>
        <taxon>Libelluloidea</taxon>
        <taxon>Libellulidae</taxon>
        <taxon>Ladona</taxon>
    </lineage>
</organism>
<dbReference type="Proteomes" id="UP000792457">
    <property type="component" value="Unassembled WGS sequence"/>
</dbReference>
<reference evidence="2" key="1">
    <citation type="submission" date="2013-04" db="EMBL/GenBank/DDBJ databases">
        <authorList>
            <person name="Qu J."/>
            <person name="Murali S.C."/>
            <person name="Bandaranaike D."/>
            <person name="Bellair M."/>
            <person name="Blankenburg K."/>
            <person name="Chao H."/>
            <person name="Dinh H."/>
            <person name="Doddapaneni H."/>
            <person name="Downs B."/>
            <person name="Dugan-Rocha S."/>
            <person name="Elkadiri S."/>
            <person name="Gnanaolivu R.D."/>
            <person name="Hernandez B."/>
            <person name="Javaid M."/>
            <person name="Jayaseelan J.C."/>
            <person name="Lee S."/>
            <person name="Li M."/>
            <person name="Ming W."/>
            <person name="Munidasa M."/>
            <person name="Muniz J."/>
            <person name="Nguyen L."/>
            <person name="Ongeri F."/>
            <person name="Osuji N."/>
            <person name="Pu L.-L."/>
            <person name="Puazo M."/>
            <person name="Qu C."/>
            <person name="Quiroz J."/>
            <person name="Raj R."/>
            <person name="Weissenberger G."/>
            <person name="Xin Y."/>
            <person name="Zou X."/>
            <person name="Han Y."/>
            <person name="Richards S."/>
            <person name="Worley K."/>
            <person name="Muzny D."/>
            <person name="Gibbs R."/>
        </authorList>
    </citation>
    <scope>NUCLEOTIDE SEQUENCE</scope>
    <source>
        <strain evidence="2">Sampled in the wild</strain>
    </source>
</reference>
<dbReference type="AlphaFoldDB" id="A0A8K0K2L5"/>
<accession>A0A8K0K2L5</accession>
<gene>
    <name evidence="2" type="ORF">J437_LFUL005490</name>
</gene>
<proteinExistence type="predicted"/>
<feature type="compositionally biased region" description="Basic and acidic residues" evidence="1">
    <location>
        <begin position="97"/>
        <end position="106"/>
    </location>
</feature>